<evidence type="ECO:0000256" key="1">
    <source>
        <dbReference type="SAM" id="SignalP"/>
    </source>
</evidence>
<protein>
    <submittedName>
        <fullName evidence="2">Uncharacterized protein</fullName>
    </submittedName>
</protein>
<keyword evidence="1" id="KW-0732">Signal</keyword>
<organism evidence="2 3">
    <name type="scientific">Chryseobacterium luteum</name>
    <dbReference type="NCBI Taxonomy" id="421531"/>
    <lineage>
        <taxon>Bacteria</taxon>
        <taxon>Pseudomonadati</taxon>
        <taxon>Bacteroidota</taxon>
        <taxon>Flavobacteriia</taxon>
        <taxon>Flavobacteriales</taxon>
        <taxon>Weeksellaceae</taxon>
        <taxon>Chryseobacterium group</taxon>
        <taxon>Chryseobacterium</taxon>
    </lineage>
</organism>
<dbReference type="Proteomes" id="UP000028703">
    <property type="component" value="Unassembled WGS sequence"/>
</dbReference>
<dbReference type="eggNOG" id="ENOG5031ZBS">
    <property type="taxonomic scope" value="Bacteria"/>
</dbReference>
<comment type="caution">
    <text evidence="2">The sequence shown here is derived from an EMBL/GenBank/DDBJ whole genome shotgun (WGS) entry which is preliminary data.</text>
</comment>
<dbReference type="EMBL" id="JPRO01000015">
    <property type="protein sequence ID" value="KFF01733.1"/>
    <property type="molecule type" value="Genomic_DNA"/>
</dbReference>
<evidence type="ECO:0000313" key="3">
    <source>
        <dbReference type="Proteomes" id="UP000028703"/>
    </source>
</evidence>
<gene>
    <name evidence="2" type="ORF">IX38_16845</name>
</gene>
<feature type="signal peptide" evidence="1">
    <location>
        <begin position="1"/>
        <end position="19"/>
    </location>
</feature>
<sequence length="615" mass="64337">MKNYLLPLFALPCFFNAQTGNVGINTPTPTKTLDVNGDFLTRKLSNGLYHTIKTNVSGLGSYMAVSDGTEISNSTKFNILSLSDNLGYMTSQDANYNTATVQVNGKFGILSTQDGTTNQNSAFTVSAENKGYTSMKLSDGTKSSSVSLDGSSSGLVDFYYFDGLGGYALYTFPKTNPLDGQILVNEQDAVTGKNNLVWKNNTAGGGTGPWQISGTTNPATSNTQNIYQTGKVAIGGDPSADPVANLDIFENNTSGDTGVSYGIHNSLTTNKKGSKSGIMNELKDDATDGGGSVYGISNATSTKNPSATAIKGIYNTLNIDNGSAPNITPSGIDSRIVDSRQGITAVQPIRANNFITTIDGSRVGNSGTGAGTYMFTELKPVSAYGGSQYFGQYNQIIFSPPSGGDVNMGLATAASANFNYILPAGNFTSTGTHGSASGFDRLHIEPTASGTATISTSFGHRSWTEHISTGNITVNNIKTIESRTALIKGSGSLNVTGNVYGLDIYKDPFSAGSANIAGNIYGIHIDPFIYNGHASEKTYNIYSEGANTKNVFEGRVGIGQIAPSAQLHIVKQAADLTPAIIEGCGVYADNTEASAAGLPIGALYRTVSGVLMVRY</sequence>
<feature type="chain" id="PRO_5001800972" evidence="1">
    <location>
        <begin position="20"/>
        <end position="615"/>
    </location>
</feature>
<evidence type="ECO:0000313" key="2">
    <source>
        <dbReference type="EMBL" id="KFF01733.1"/>
    </source>
</evidence>
<name>A0A085ZBB9_9FLAO</name>
<accession>A0A085ZBB9</accession>
<dbReference type="OrthoDB" id="1228095at2"/>
<dbReference type="AlphaFoldDB" id="A0A085ZBB9"/>
<dbReference type="RefSeq" id="WP_034706634.1">
    <property type="nucleotide sequence ID" value="NZ_JPRO01000015.1"/>
</dbReference>
<proteinExistence type="predicted"/>
<keyword evidence="3" id="KW-1185">Reference proteome</keyword>
<reference evidence="2 3" key="1">
    <citation type="submission" date="2014-07" db="EMBL/GenBank/DDBJ databases">
        <title>Genome of Chryseobacterium luteum DSM 18605.</title>
        <authorList>
            <person name="Stropko S.J."/>
            <person name="Pipes S.E."/>
            <person name="Newman J.D."/>
        </authorList>
    </citation>
    <scope>NUCLEOTIDE SEQUENCE [LARGE SCALE GENOMIC DNA]</scope>
    <source>
        <strain evidence="2 3">DSM 18605</strain>
    </source>
</reference>